<dbReference type="InterPro" id="IPR008271">
    <property type="entry name" value="Ser/Thr_kinase_AS"/>
</dbReference>
<feature type="binding site" evidence="5">
    <location>
        <position position="75"/>
    </location>
    <ligand>
        <name>ATP</name>
        <dbReference type="ChEBI" id="CHEBI:30616"/>
    </ligand>
</feature>
<proteinExistence type="predicted"/>
<dbReference type="InterPro" id="IPR000719">
    <property type="entry name" value="Prot_kinase_dom"/>
</dbReference>
<dbReference type="Gene3D" id="3.30.200.20">
    <property type="entry name" value="Phosphorylase Kinase, domain 1"/>
    <property type="match status" value="1"/>
</dbReference>
<keyword evidence="2 5" id="KW-0547">Nucleotide-binding</keyword>
<dbReference type="PANTHER" id="PTHR43289">
    <property type="entry name" value="MITOGEN-ACTIVATED PROTEIN KINASE KINASE KINASE 20-RELATED"/>
    <property type="match status" value="1"/>
</dbReference>
<dbReference type="InterPro" id="IPR011009">
    <property type="entry name" value="Kinase-like_dom_sf"/>
</dbReference>
<organism evidence="7 8">
    <name type="scientific">Cylindrospermopsis raciborskii CENA303</name>
    <dbReference type="NCBI Taxonomy" id="1170769"/>
    <lineage>
        <taxon>Bacteria</taxon>
        <taxon>Bacillati</taxon>
        <taxon>Cyanobacteriota</taxon>
        <taxon>Cyanophyceae</taxon>
        <taxon>Nostocales</taxon>
        <taxon>Aphanizomenonaceae</taxon>
        <taxon>Cylindrospermopsis</taxon>
    </lineage>
</organism>
<dbReference type="PROSITE" id="PS00108">
    <property type="entry name" value="PROTEIN_KINASE_ST"/>
    <property type="match status" value="1"/>
</dbReference>
<dbReference type="Gene3D" id="1.25.40.10">
    <property type="entry name" value="Tetratricopeptide repeat domain"/>
    <property type="match status" value="3"/>
</dbReference>
<evidence type="ECO:0000256" key="4">
    <source>
        <dbReference type="ARBA" id="ARBA00022840"/>
    </source>
</evidence>
<dbReference type="RefSeq" id="WP_085726686.1">
    <property type="nucleotide sequence ID" value="NZ_NBYN01000003.1"/>
</dbReference>
<dbReference type="CDD" id="cd14014">
    <property type="entry name" value="STKc_PknB_like"/>
    <property type="match status" value="1"/>
</dbReference>
<accession>A0A1X4GJG5</accession>
<feature type="domain" description="Protein kinase" evidence="6">
    <location>
        <begin position="46"/>
        <end position="324"/>
    </location>
</feature>
<protein>
    <submittedName>
        <fullName evidence="7">Serine/threonine protein kinase</fullName>
    </submittedName>
</protein>
<keyword evidence="1" id="KW-0808">Transferase</keyword>
<dbReference type="AlphaFoldDB" id="A0A1X4GJG5"/>
<dbReference type="EMBL" id="NBYN01000003">
    <property type="protein sequence ID" value="OSO97339.1"/>
    <property type="molecule type" value="Genomic_DNA"/>
</dbReference>
<keyword evidence="4 5" id="KW-0067">ATP-binding</keyword>
<dbReference type="Pfam" id="PF00069">
    <property type="entry name" value="Pkinase"/>
    <property type="match status" value="1"/>
</dbReference>
<dbReference type="SMART" id="SM00028">
    <property type="entry name" value="TPR"/>
    <property type="match status" value="6"/>
</dbReference>
<dbReference type="PROSITE" id="PS00107">
    <property type="entry name" value="PROTEIN_KINASE_ATP"/>
    <property type="match status" value="1"/>
</dbReference>
<keyword evidence="7" id="KW-0723">Serine/threonine-protein kinase</keyword>
<dbReference type="Gene3D" id="1.10.510.10">
    <property type="entry name" value="Transferase(Phosphotransferase) domain 1"/>
    <property type="match status" value="1"/>
</dbReference>
<reference evidence="8" key="1">
    <citation type="submission" date="2017-04" db="EMBL/GenBank/DDBJ databases">
        <authorList>
            <person name="Abreu V.A."/>
            <person name="Popin R.V."/>
            <person name="Rigonato J."/>
            <person name="Andreote A.P."/>
            <person name="Schaker P.C."/>
            <person name="Hoff-Risseti C."/>
            <person name="Alvarenga D.O."/>
            <person name="Varani A.M."/>
            <person name="Fiore M.F."/>
        </authorList>
    </citation>
    <scope>NUCLEOTIDE SEQUENCE [LARGE SCALE GENOMIC DNA]</scope>
    <source>
        <strain evidence="8">CENA303</strain>
    </source>
</reference>
<comment type="caution">
    <text evidence="7">The sequence shown here is derived from an EMBL/GenBank/DDBJ whole genome shotgun (WGS) entry which is preliminary data.</text>
</comment>
<gene>
    <name evidence="7" type="ORF">B7O87_00790</name>
</gene>
<keyword evidence="3 7" id="KW-0418">Kinase</keyword>
<dbReference type="InterPro" id="IPR011990">
    <property type="entry name" value="TPR-like_helical_dom_sf"/>
</dbReference>
<name>A0A1X4GJG5_9CYAN</name>
<dbReference type="Proteomes" id="UP000192997">
    <property type="component" value="Unassembled WGS sequence"/>
</dbReference>
<evidence type="ECO:0000256" key="3">
    <source>
        <dbReference type="ARBA" id="ARBA00022777"/>
    </source>
</evidence>
<evidence type="ECO:0000259" key="6">
    <source>
        <dbReference type="PROSITE" id="PS50011"/>
    </source>
</evidence>
<evidence type="ECO:0000313" key="7">
    <source>
        <dbReference type="EMBL" id="OSO97339.1"/>
    </source>
</evidence>
<dbReference type="PANTHER" id="PTHR43289:SF34">
    <property type="entry name" value="SERINE_THREONINE-PROTEIN KINASE YBDM-RELATED"/>
    <property type="match status" value="1"/>
</dbReference>
<dbReference type="GO" id="GO:0004674">
    <property type="term" value="F:protein serine/threonine kinase activity"/>
    <property type="evidence" value="ECO:0007669"/>
    <property type="project" value="UniProtKB-KW"/>
</dbReference>
<evidence type="ECO:0000256" key="5">
    <source>
        <dbReference type="PROSITE-ProRule" id="PRU10141"/>
    </source>
</evidence>
<sequence>MQCLTCLTDNPDNAISCIACGAPLNSQTGISNLHLTPGALIGNGRYRIETVLGQGGFGITYAATCLTNSTQVAIKELWPEKAARQGNAVLWPTSITPAQRLEQLQKFQLEANYLQRCKHPNIAETYEYFPENNTAYMIMELLVGKSLDKILMTEGILEENRIKRYFLQIASALQVIHSHNLLHRDVKPENIIIVPPDRAVLIDFGAAREFIAGQTGDMTRILTAGYAPYEQYIQKSKHFPATDLYALCASMYELLTGQLPTEATERASKLLQIPPTDTLISPRQLNPKITPLMEKIILTGMGFKVDDRFQTAQELIAAMQGNFIYPQHQKAKELVKQGNLIAAVEAYQKYLELPGSIPQAFVELALVQIHLDQVQAKMAATNAIKFQPNDGRGYGVLGLINCRENHWQDAVSNLQKGSNLSPDQGWIQINLAWALAKLGNLTAAQTTIDKVLADKVLEVESDAIFALTLKAWICLQQQEWKSVIRAASQALFKLQNLSANLTPSLSKDEQQLQSNLYIYLIMALDKSVVTKRANDVSLRTQEFIDKSPNNAIAWGLKGWKQANELLWKDAVISFEAAIQQPSVPGWVLVNCAVAQENLKNYQAAIEVYNKYINYVHNETLPQGDRNSLLAFAHFRIGTLYGQLALWNEAKLFLDKAIQYVNSYAQAYHNLGWVLLNTKNQYGDVENSREMFSAYTQAIKLYNKSQQQELASDIKQAFQLIGLSV</sequence>
<dbReference type="InterPro" id="IPR019734">
    <property type="entry name" value="TPR_rpt"/>
</dbReference>
<dbReference type="InterPro" id="IPR017441">
    <property type="entry name" value="Protein_kinase_ATP_BS"/>
</dbReference>
<dbReference type="GO" id="GO:0005524">
    <property type="term" value="F:ATP binding"/>
    <property type="evidence" value="ECO:0007669"/>
    <property type="project" value="UniProtKB-UniRule"/>
</dbReference>
<dbReference type="SMART" id="SM00220">
    <property type="entry name" value="S_TKc"/>
    <property type="match status" value="1"/>
</dbReference>
<evidence type="ECO:0000256" key="2">
    <source>
        <dbReference type="ARBA" id="ARBA00022741"/>
    </source>
</evidence>
<evidence type="ECO:0000256" key="1">
    <source>
        <dbReference type="ARBA" id="ARBA00022679"/>
    </source>
</evidence>
<dbReference type="SUPFAM" id="SSF56112">
    <property type="entry name" value="Protein kinase-like (PK-like)"/>
    <property type="match status" value="1"/>
</dbReference>
<dbReference type="PROSITE" id="PS50011">
    <property type="entry name" value="PROTEIN_KINASE_DOM"/>
    <property type="match status" value="1"/>
</dbReference>
<evidence type="ECO:0000313" key="8">
    <source>
        <dbReference type="Proteomes" id="UP000192997"/>
    </source>
</evidence>
<dbReference type="SUPFAM" id="SSF48452">
    <property type="entry name" value="TPR-like"/>
    <property type="match status" value="2"/>
</dbReference>